<reference evidence="3" key="1">
    <citation type="journal article" date="2019" name="Int. J. Syst. Evol. Microbiol.">
        <title>The Global Catalogue of Microorganisms (GCM) 10K type strain sequencing project: providing services to taxonomists for standard genome sequencing and annotation.</title>
        <authorList>
            <consortium name="The Broad Institute Genomics Platform"/>
            <consortium name="The Broad Institute Genome Sequencing Center for Infectious Disease"/>
            <person name="Wu L."/>
            <person name="Ma J."/>
        </authorList>
    </citation>
    <scope>NUCLEOTIDE SEQUENCE [LARGE SCALE GENOMIC DNA]</scope>
    <source>
        <strain evidence="3">JCM 13244</strain>
    </source>
</reference>
<feature type="compositionally biased region" description="Low complexity" evidence="1">
    <location>
        <begin position="83"/>
        <end position="98"/>
    </location>
</feature>
<feature type="region of interest" description="Disordered" evidence="1">
    <location>
        <begin position="68"/>
        <end position="98"/>
    </location>
</feature>
<dbReference type="EMBL" id="BAAALR010000045">
    <property type="protein sequence ID" value="GAA1691641.1"/>
    <property type="molecule type" value="Genomic_DNA"/>
</dbReference>
<keyword evidence="3" id="KW-1185">Reference proteome</keyword>
<comment type="caution">
    <text evidence="2">The sequence shown here is derived from an EMBL/GenBank/DDBJ whole genome shotgun (WGS) entry which is preliminary data.</text>
</comment>
<protein>
    <recommendedName>
        <fullName evidence="4">Lipoprotein</fullName>
    </recommendedName>
</protein>
<evidence type="ECO:0000256" key="1">
    <source>
        <dbReference type="SAM" id="MobiDB-lite"/>
    </source>
</evidence>
<organism evidence="2 3">
    <name type="scientific">Streptomyces yatensis</name>
    <dbReference type="NCBI Taxonomy" id="155177"/>
    <lineage>
        <taxon>Bacteria</taxon>
        <taxon>Bacillati</taxon>
        <taxon>Actinomycetota</taxon>
        <taxon>Actinomycetes</taxon>
        <taxon>Kitasatosporales</taxon>
        <taxon>Streptomycetaceae</taxon>
        <taxon>Streptomyces</taxon>
        <taxon>Streptomyces violaceusniger group</taxon>
    </lineage>
</organism>
<dbReference type="Proteomes" id="UP001499947">
    <property type="component" value="Unassembled WGS sequence"/>
</dbReference>
<proteinExistence type="predicted"/>
<evidence type="ECO:0008006" key="4">
    <source>
        <dbReference type="Google" id="ProtNLM"/>
    </source>
</evidence>
<accession>A0ABP4TR78</accession>
<evidence type="ECO:0000313" key="2">
    <source>
        <dbReference type="EMBL" id="GAA1691641.1"/>
    </source>
</evidence>
<gene>
    <name evidence="2" type="ORF">GCM10009680_33860</name>
</gene>
<name>A0ABP4TR78_9ACTN</name>
<sequence length="204" mass="20423">MPWTSGRFRGAGLPDGEVSTQARALYGGRGGAVRLTCPIERGKGDHVRKAVHMAITSVIVGLAVSGCGDGDDGKKESKPSGEATQSAQQSPSSGPAAQGTIIERSAGSWKSIVAAKSDDALATLTIADGKVTAKGPKLDCTGTLKPGQKGGEDEPSLTLSCKGGSDGGRGEGTVGMKGDGALAINWKGPEGGFGGPIDSFRRAG</sequence>
<evidence type="ECO:0000313" key="3">
    <source>
        <dbReference type="Proteomes" id="UP001499947"/>
    </source>
</evidence>